<dbReference type="Proteomes" id="UP000029387">
    <property type="component" value="Unassembled WGS sequence"/>
</dbReference>
<dbReference type="AlphaFoldDB" id="A0A087S3Q8"/>
<accession>A0A087S3Q8</accession>
<dbReference type="EMBL" id="JOSZ01000001">
    <property type="protein sequence ID" value="KFM20362.1"/>
    <property type="molecule type" value="Genomic_DNA"/>
</dbReference>
<organism evidence="1 2">
    <name type="scientific">Marine Group I thaumarchaeote SCGC AAA799-P11</name>
    <dbReference type="NCBI Taxonomy" id="1502295"/>
    <lineage>
        <taxon>Archaea</taxon>
        <taxon>Nitrososphaerota</taxon>
        <taxon>Marine Group I</taxon>
    </lineage>
</organism>
<name>A0A087S3Q8_9ARCH</name>
<evidence type="ECO:0000313" key="2">
    <source>
        <dbReference type="Proteomes" id="UP000029387"/>
    </source>
</evidence>
<keyword evidence="2" id="KW-1185">Reference proteome</keyword>
<sequence length="284" mass="33433">MALDEHSTKYGNLYSYKFYLRPTAHRLYGDRFSTIKKIKHHENVQKLLQILFLNGTCTTWEMAKIRNPNDVSTIRTKEKEFRRLIKGRTDRGKHSSGIMELGLVVNDGQKFNKGYSDTYRLSLPGILYCLDVLNLSKKEIDQMAAKYAIFVPKVFGKWEFLKSIIGDDVYKIQILARGLLLDNPELSLEKSPLYELMSYLNFKYRKFYEFISESDLSEQISYWFYTCILYQNQRKGKSGIPGVDKLHLIFKKDKEIANWYKSFFKESEVYFKDRTKILKGSGIF</sequence>
<gene>
    <name evidence="1" type="ORF">AAA799P11_00109</name>
</gene>
<dbReference type="PATRIC" id="fig|1502295.3.peg.107"/>
<protein>
    <submittedName>
        <fullName evidence="1">Uncharacterized protein</fullName>
    </submittedName>
</protein>
<reference evidence="1 2" key="1">
    <citation type="submission" date="2014-06" db="EMBL/GenBank/DDBJ databases">
        <authorList>
            <person name="Ngugi D.K."/>
            <person name="Blom J."/>
            <person name="Alam I."/>
            <person name="Rashid M."/>
            <person name="Baalawi W."/>
            <person name="Zhang G."/>
            <person name="Hikmawan T."/>
            <person name="Guan Y."/>
            <person name="Antunes A."/>
            <person name="Siam R."/>
            <person name="El-Dorry H."/>
            <person name="Bajic V."/>
            <person name="Stingl U."/>
        </authorList>
    </citation>
    <scope>NUCLEOTIDE SEQUENCE [LARGE SCALE GENOMIC DNA]</scope>
    <source>
        <strain evidence="1">SCGC AAA799-P11</strain>
    </source>
</reference>
<comment type="caution">
    <text evidence="1">The sequence shown here is derived from an EMBL/GenBank/DDBJ whole genome shotgun (WGS) entry which is preliminary data.</text>
</comment>
<proteinExistence type="predicted"/>
<evidence type="ECO:0000313" key="1">
    <source>
        <dbReference type="EMBL" id="KFM20362.1"/>
    </source>
</evidence>